<evidence type="ECO:0000313" key="5">
    <source>
        <dbReference type="Proteomes" id="UP000199735"/>
    </source>
</evidence>
<accession>A0AAX2EK33</accession>
<dbReference type="AlphaFoldDB" id="A0A075LIR5"/>
<reference evidence="2 4" key="1">
    <citation type="submission" date="2014-07" db="EMBL/GenBank/DDBJ databases">
        <title>Complete genome sequence of a moderately halophilic bacterium Terribacillus aidingensis MP602, isolated from Cryptomeria fortunei in Tianmu mountain in China.</title>
        <authorList>
            <person name="Wang Y."/>
            <person name="Lu P."/>
            <person name="Zhang L."/>
        </authorList>
    </citation>
    <scope>NUCLEOTIDE SEQUENCE [LARGE SCALE GENOMIC DNA]</scope>
    <source>
        <strain evidence="2 4">MP602</strain>
    </source>
</reference>
<feature type="region of interest" description="Disordered" evidence="1">
    <location>
        <begin position="94"/>
        <end position="115"/>
    </location>
</feature>
<sequence length="115" mass="12212">MKSKFTLGLTIGATVGGLISLCDAQTREHVRGNLTRAGSEAVFYLRNPGVFVNDVKTSYARVATSISTSADKGLRGLEEVQHALQKVSKLDDQIELPAGQRPKQLASGGNTVAAR</sequence>
<proteinExistence type="predicted"/>
<protein>
    <submittedName>
        <fullName evidence="2">Uncharacterized protein</fullName>
    </submittedName>
</protein>
<dbReference type="Proteomes" id="UP000027980">
    <property type="component" value="Chromosome"/>
</dbReference>
<name>A0A075LIR5_9BACI</name>
<dbReference type="GeneID" id="34221934"/>
<gene>
    <name evidence="2" type="ORF">GZ22_03615</name>
    <name evidence="3" type="ORF">SAMN04489762_3546</name>
</gene>
<evidence type="ECO:0000313" key="2">
    <source>
        <dbReference type="EMBL" id="AIF65822.1"/>
    </source>
</evidence>
<evidence type="ECO:0000313" key="3">
    <source>
        <dbReference type="EMBL" id="SEO12789.1"/>
    </source>
</evidence>
<dbReference type="KEGG" id="tap:GZ22_03615"/>
<dbReference type="EMBL" id="CP008876">
    <property type="protein sequence ID" value="AIF65822.1"/>
    <property type="molecule type" value="Genomic_DNA"/>
</dbReference>
<dbReference type="OrthoDB" id="2353585at2"/>
<organism evidence="2 4">
    <name type="scientific">Terribacillus saccharophilus</name>
    <dbReference type="NCBI Taxonomy" id="361277"/>
    <lineage>
        <taxon>Bacteria</taxon>
        <taxon>Bacillati</taxon>
        <taxon>Bacillota</taxon>
        <taxon>Bacilli</taxon>
        <taxon>Bacillales</taxon>
        <taxon>Bacillaceae</taxon>
        <taxon>Terribacillus</taxon>
    </lineage>
</organism>
<reference evidence="3 5" key="2">
    <citation type="submission" date="2016-10" db="EMBL/GenBank/DDBJ databases">
        <authorList>
            <person name="Varghese N."/>
            <person name="Submissions S."/>
        </authorList>
    </citation>
    <scope>NUCLEOTIDE SEQUENCE [LARGE SCALE GENOMIC DNA]</scope>
    <source>
        <strain evidence="3 5">DSM 21619</strain>
    </source>
</reference>
<evidence type="ECO:0000313" key="4">
    <source>
        <dbReference type="Proteomes" id="UP000027980"/>
    </source>
</evidence>
<dbReference type="RefSeq" id="WP_038558691.1">
    <property type="nucleotide sequence ID" value="NZ_CP008876.1"/>
</dbReference>
<dbReference type="EMBL" id="FOCD01000007">
    <property type="protein sequence ID" value="SEO12789.1"/>
    <property type="molecule type" value="Genomic_DNA"/>
</dbReference>
<dbReference type="Proteomes" id="UP000199735">
    <property type="component" value="Unassembled WGS sequence"/>
</dbReference>
<evidence type="ECO:0000256" key="1">
    <source>
        <dbReference type="SAM" id="MobiDB-lite"/>
    </source>
</evidence>
<accession>A0A075LIR5</accession>
<dbReference type="HOGENOM" id="CLU_2107821_0_0_9"/>